<dbReference type="SUPFAM" id="SSF57701">
    <property type="entry name" value="Zn2/Cys6 DNA-binding domain"/>
    <property type="match status" value="1"/>
</dbReference>
<name>A0ABR1IA66_9HYPO</name>
<keyword evidence="1" id="KW-0479">Metal-binding</keyword>
<proteinExistence type="predicted"/>
<dbReference type="PROSITE" id="PS00463">
    <property type="entry name" value="ZN2_CY6_FUNGAL_1"/>
    <property type="match status" value="1"/>
</dbReference>
<accession>A0ABR1IA66</accession>
<dbReference type="InterPro" id="IPR001138">
    <property type="entry name" value="Zn2Cys6_DnaBD"/>
</dbReference>
<dbReference type="Pfam" id="PF00172">
    <property type="entry name" value="Zn_clus"/>
    <property type="match status" value="1"/>
</dbReference>
<keyword evidence="3" id="KW-0805">Transcription regulation</keyword>
<feature type="region of interest" description="Disordered" evidence="7">
    <location>
        <begin position="1"/>
        <end position="38"/>
    </location>
</feature>
<dbReference type="InterPro" id="IPR052360">
    <property type="entry name" value="Transcr_Regulatory_Proteins"/>
</dbReference>
<evidence type="ECO:0000313" key="10">
    <source>
        <dbReference type="Proteomes" id="UP001498421"/>
    </source>
</evidence>
<feature type="domain" description="Zn(2)-C6 fungal-type" evidence="8">
    <location>
        <begin position="41"/>
        <end position="71"/>
    </location>
</feature>
<dbReference type="InterPro" id="IPR036864">
    <property type="entry name" value="Zn2-C6_fun-type_DNA-bd_sf"/>
</dbReference>
<protein>
    <recommendedName>
        <fullName evidence="8">Zn(2)-C6 fungal-type domain-containing protein</fullName>
    </recommendedName>
</protein>
<comment type="caution">
    <text evidence="9">The sequence shown here is derived from an EMBL/GenBank/DDBJ whole genome shotgun (WGS) entry which is preliminary data.</text>
</comment>
<keyword evidence="4" id="KW-0238">DNA-binding</keyword>
<evidence type="ECO:0000256" key="1">
    <source>
        <dbReference type="ARBA" id="ARBA00022723"/>
    </source>
</evidence>
<evidence type="ECO:0000256" key="6">
    <source>
        <dbReference type="ARBA" id="ARBA00023242"/>
    </source>
</evidence>
<evidence type="ECO:0000256" key="2">
    <source>
        <dbReference type="ARBA" id="ARBA00022833"/>
    </source>
</evidence>
<evidence type="ECO:0000259" key="8">
    <source>
        <dbReference type="PROSITE" id="PS50048"/>
    </source>
</evidence>
<evidence type="ECO:0000256" key="4">
    <source>
        <dbReference type="ARBA" id="ARBA00023125"/>
    </source>
</evidence>
<dbReference type="CDD" id="cd00067">
    <property type="entry name" value="GAL4"/>
    <property type="match status" value="1"/>
</dbReference>
<evidence type="ECO:0000256" key="5">
    <source>
        <dbReference type="ARBA" id="ARBA00023163"/>
    </source>
</evidence>
<organism evidence="9 10">
    <name type="scientific">Neonectria magnoliae</name>
    <dbReference type="NCBI Taxonomy" id="2732573"/>
    <lineage>
        <taxon>Eukaryota</taxon>
        <taxon>Fungi</taxon>
        <taxon>Dikarya</taxon>
        <taxon>Ascomycota</taxon>
        <taxon>Pezizomycotina</taxon>
        <taxon>Sordariomycetes</taxon>
        <taxon>Hypocreomycetidae</taxon>
        <taxon>Hypocreales</taxon>
        <taxon>Nectriaceae</taxon>
        <taxon>Neonectria</taxon>
    </lineage>
</organism>
<evidence type="ECO:0000256" key="7">
    <source>
        <dbReference type="SAM" id="MobiDB-lite"/>
    </source>
</evidence>
<dbReference type="Gene3D" id="4.10.240.10">
    <property type="entry name" value="Zn(2)-C6 fungal-type DNA-binding domain"/>
    <property type="match status" value="1"/>
</dbReference>
<keyword evidence="2" id="KW-0862">Zinc</keyword>
<dbReference type="PANTHER" id="PTHR36206:SF12">
    <property type="entry name" value="ASPERCRYPTIN BIOSYNTHESIS CLUSTER-SPECIFIC TRANSCRIPTION REGULATOR ATNN-RELATED"/>
    <property type="match status" value="1"/>
</dbReference>
<keyword evidence="6" id="KW-0539">Nucleus</keyword>
<feature type="compositionally biased region" description="Polar residues" evidence="7">
    <location>
        <begin position="1"/>
        <end position="12"/>
    </location>
</feature>
<dbReference type="Proteomes" id="UP001498421">
    <property type="component" value="Unassembled WGS sequence"/>
</dbReference>
<dbReference type="PROSITE" id="PS50048">
    <property type="entry name" value="ZN2_CY6_FUNGAL_2"/>
    <property type="match status" value="1"/>
</dbReference>
<dbReference type="EMBL" id="JAZAVK010000019">
    <property type="protein sequence ID" value="KAK7430452.1"/>
    <property type="molecule type" value="Genomic_DNA"/>
</dbReference>
<reference evidence="9 10" key="1">
    <citation type="journal article" date="2025" name="Microbiol. Resour. Announc.">
        <title>Draft genome sequences for Neonectria magnoliae and Neonectria punicea, canker pathogens of Liriodendron tulipifera and Acer saccharum in West Virginia.</title>
        <authorList>
            <person name="Petronek H.M."/>
            <person name="Kasson M.T."/>
            <person name="Metheny A.M."/>
            <person name="Stauder C.M."/>
            <person name="Lovett B."/>
            <person name="Lynch S.C."/>
            <person name="Garnas J.R."/>
            <person name="Kasson L.R."/>
            <person name="Stajich J.E."/>
        </authorList>
    </citation>
    <scope>NUCLEOTIDE SEQUENCE [LARGE SCALE GENOMIC DNA]</scope>
    <source>
        <strain evidence="9 10">NRRL 64651</strain>
    </source>
</reference>
<keyword evidence="10" id="KW-1185">Reference proteome</keyword>
<evidence type="ECO:0000256" key="3">
    <source>
        <dbReference type="ARBA" id="ARBA00023015"/>
    </source>
</evidence>
<keyword evidence="5" id="KW-0804">Transcription</keyword>
<dbReference type="PANTHER" id="PTHR36206">
    <property type="entry name" value="ASPERCRYPTIN BIOSYNTHESIS CLUSTER-SPECIFIC TRANSCRIPTION REGULATOR ATNN-RELATED"/>
    <property type="match status" value="1"/>
</dbReference>
<evidence type="ECO:0000313" key="9">
    <source>
        <dbReference type="EMBL" id="KAK7430452.1"/>
    </source>
</evidence>
<sequence>MAATQGDVSQLRSKNKPPGTGLLVLDRPRATKTKAPKTRSGCRECKRRRIRCDQARPSCQKCISSARVCDILPITGTAITTKSQRDQLSDCRILTEPNSAFNNQQEWDFFSVFLFFNQQSGTLPINMLSALTPQIAQQDVAVREICSAIGGAANAFTNPYSDPCADEAQYRLSLVHYNRALRAIRETDSTTSALLTVAVVSILFVTYDMIRGDMPTAFAHFNHGHRITEAYFDQRCKETGLSLSQLPFSALESALFDMLQRLTTHPWALELGVNGSAINHELHKWCQFRKHKYLVHDMPASFRDLAEALKWWDVAQNFLVHHMQPFVPKGQLSSRSSSDLKTNQNQTKVENTAWEEPFAALYRWHSSLVPLLQSARQRKVGDPYTYLNACTLETLYLETLTNLHFYHRRDSNVLPDVKAIYLDMMKTTREMQQRCNKAAVLDNAIIRPLIFVLYKCRDDDVRQGIKEILEDVDKSSLMATPLLSMMEGKKGIDVSPKLRNIERSLGCVLVGTMLAIGHHLFYASLDGQVVMSSDQQVWNLRIGTGLAFLVKASLTAAAGLAYTQLLWHTLRSQDISLNGIDAVISVVNNIYGFATGEIWVRCPALILVAFIMW</sequence>
<gene>
    <name evidence="9" type="ORF">QQZ08_002971</name>
</gene>
<dbReference type="SMART" id="SM00066">
    <property type="entry name" value="GAL4"/>
    <property type="match status" value="1"/>
</dbReference>